<accession>A0A101KVG8</accession>
<comment type="caution">
    <text evidence="1">The sequence shown here is derived from an EMBL/GenBank/DDBJ whole genome shotgun (WGS) entry which is preliminary data.</text>
</comment>
<proteinExistence type="predicted"/>
<sequence length="98" mass="10693">MRSAKMQIEEAVTAATAEAGTLVSCLGQPVVAYHVTAIMRETDAAHARAMQLALMRRSIEALVDDGLEDVEAEQFASQFRGRIGMTWELLHLSGRAPH</sequence>
<reference evidence="1 2" key="1">
    <citation type="submission" date="2015-12" db="EMBL/GenBank/DDBJ databases">
        <title>Draft genome sequence of Mesorhizobium sp. UFLA 01-765, a multitolerant efficient symbiont and plant-growth promoting strain isolated from Zn-mining soil using Leucaena leucocephala as a trap plant.</title>
        <authorList>
            <person name="Rangel W.M."/>
            <person name="Thijs S."/>
            <person name="Longatti S.M."/>
            <person name="Moreira F.M."/>
            <person name="Weyens N."/>
            <person name="Vangronsveld J."/>
            <person name="Van Hamme J.D."/>
            <person name="Bottos E.M."/>
            <person name="Rineau F."/>
        </authorList>
    </citation>
    <scope>NUCLEOTIDE SEQUENCE [LARGE SCALE GENOMIC DNA]</scope>
    <source>
        <strain evidence="1 2">UFLA 01-765</strain>
    </source>
</reference>
<evidence type="ECO:0000313" key="2">
    <source>
        <dbReference type="Proteomes" id="UP000053176"/>
    </source>
</evidence>
<gene>
    <name evidence="1" type="ORF">AU467_15250</name>
</gene>
<protein>
    <submittedName>
        <fullName evidence="1">Uncharacterized protein</fullName>
    </submittedName>
</protein>
<dbReference type="AlphaFoldDB" id="A0A101KVG8"/>
<name>A0A101KVG8_RHILI</name>
<dbReference type="EMBL" id="LPWA01000068">
    <property type="protein sequence ID" value="KUM27744.1"/>
    <property type="molecule type" value="Genomic_DNA"/>
</dbReference>
<evidence type="ECO:0000313" key="1">
    <source>
        <dbReference type="EMBL" id="KUM27744.1"/>
    </source>
</evidence>
<dbReference type="OrthoDB" id="8082369at2"/>
<organism evidence="1 2">
    <name type="scientific">Rhizobium loti</name>
    <name type="common">Mesorhizobium loti</name>
    <dbReference type="NCBI Taxonomy" id="381"/>
    <lineage>
        <taxon>Bacteria</taxon>
        <taxon>Pseudomonadati</taxon>
        <taxon>Pseudomonadota</taxon>
        <taxon>Alphaproteobacteria</taxon>
        <taxon>Hyphomicrobiales</taxon>
        <taxon>Phyllobacteriaceae</taxon>
        <taxon>Mesorhizobium</taxon>
    </lineage>
</organism>
<dbReference type="Proteomes" id="UP000053176">
    <property type="component" value="Unassembled WGS sequence"/>
</dbReference>